<dbReference type="OrthoDB" id="195821at2"/>
<accession>A0A4Y8P8M4</accession>
<dbReference type="RefSeq" id="WP_134440660.1">
    <property type="nucleotide sequence ID" value="NZ_CP065957.1"/>
</dbReference>
<feature type="compositionally biased region" description="Polar residues" evidence="1">
    <location>
        <begin position="157"/>
        <end position="180"/>
    </location>
</feature>
<keyword evidence="3" id="KW-1185">Reference proteome</keyword>
<dbReference type="AlphaFoldDB" id="A0A4Y8P8M4"/>
<dbReference type="EMBL" id="LXQC01000165">
    <property type="protein sequence ID" value="TFE66963.1"/>
    <property type="molecule type" value="Genomic_DNA"/>
</dbReference>
<evidence type="ECO:0000313" key="2">
    <source>
        <dbReference type="EMBL" id="TFE66963.1"/>
    </source>
</evidence>
<proteinExistence type="predicted"/>
<evidence type="ECO:0000313" key="3">
    <source>
        <dbReference type="Proteomes" id="UP000297713"/>
    </source>
</evidence>
<name>A0A4Y8P8M4_9BACT</name>
<evidence type="ECO:0000256" key="1">
    <source>
        <dbReference type="SAM" id="MobiDB-lite"/>
    </source>
</evidence>
<reference evidence="2 3" key="1">
    <citation type="submission" date="2016-05" db="EMBL/GenBank/DDBJ databases">
        <title>Diversity and Homogeneity among Thermoacidophilic Verrucomicrobia Methanotrophs Linked with Geographical Origin.</title>
        <authorList>
            <person name="Erikstad H.-A."/>
            <person name="Smestad N.B."/>
            <person name="Ceballos R.M."/>
            <person name="Birkeland N.-K."/>
        </authorList>
    </citation>
    <scope>NUCLEOTIDE SEQUENCE [LARGE SCALE GENOMIC DNA]</scope>
    <source>
        <strain evidence="2 3">Phi</strain>
    </source>
</reference>
<feature type="region of interest" description="Disordered" evidence="1">
    <location>
        <begin position="90"/>
        <end position="116"/>
    </location>
</feature>
<feature type="region of interest" description="Disordered" evidence="1">
    <location>
        <begin position="154"/>
        <end position="211"/>
    </location>
</feature>
<gene>
    <name evidence="2" type="ORF">A7Q10_01495</name>
</gene>
<organism evidence="2 3">
    <name type="scientific">Methylacidiphilum caldifontis</name>
    <dbReference type="NCBI Taxonomy" id="2795386"/>
    <lineage>
        <taxon>Bacteria</taxon>
        <taxon>Pseudomonadati</taxon>
        <taxon>Verrucomicrobiota</taxon>
        <taxon>Methylacidiphilae</taxon>
        <taxon>Methylacidiphilales</taxon>
        <taxon>Methylacidiphilaceae</taxon>
        <taxon>Methylacidiphilum (ex Ratnadevi et al. 2023)</taxon>
    </lineage>
</organism>
<comment type="caution">
    <text evidence="2">The sequence shown here is derived from an EMBL/GenBank/DDBJ whole genome shotgun (WGS) entry which is preliminary data.</text>
</comment>
<sequence>MKILCPVDQISCLKQGIDCKEDCIVLDIDPQALSTEEREWLSTTLQKKERDGHTILYFPYPLTRPSIEGFREKLSQGMATQEVSNAEEMLHWEPPPSPTQREQPKASSAPPQKNADLKDAAKAAGFMGLGALGLAALESLFGFGRPQENINIIVPPESTSQTDPSTKDQTNSDQMLTDYSSDSDQEDLDDTSVLDDNFDDNSDFSDDSWTI</sequence>
<feature type="compositionally biased region" description="Polar residues" evidence="1">
    <location>
        <begin position="99"/>
        <end position="111"/>
    </location>
</feature>
<protein>
    <submittedName>
        <fullName evidence="2">Uncharacterized protein</fullName>
    </submittedName>
</protein>
<feature type="compositionally biased region" description="Acidic residues" evidence="1">
    <location>
        <begin position="181"/>
        <end position="211"/>
    </location>
</feature>
<dbReference type="Proteomes" id="UP000297713">
    <property type="component" value="Unassembled WGS sequence"/>
</dbReference>